<dbReference type="SFLD" id="SFLDS00003">
    <property type="entry name" value="Haloacid_Dehalogenase"/>
    <property type="match status" value="1"/>
</dbReference>
<dbReference type="PANTHER" id="PTHR43434">
    <property type="entry name" value="PHOSPHOGLYCOLATE PHOSPHATASE"/>
    <property type="match status" value="1"/>
</dbReference>
<organism evidence="1">
    <name type="scientific">Caldiarchaeum subterraneum</name>
    <dbReference type="NCBI Taxonomy" id="311458"/>
    <lineage>
        <taxon>Archaea</taxon>
        <taxon>Nitrososphaerota</taxon>
        <taxon>Candidatus Caldarchaeales</taxon>
        <taxon>Candidatus Caldarchaeaceae</taxon>
        <taxon>Candidatus Caldarchaeum</taxon>
    </lineage>
</organism>
<sequence>MRERIREYLELRSSAGTAYVKYSFMERLPSVRSIVFDCDGVLIDEKTSYDQVIREVTVRLVTLLTGFEIAESAIPSEVIYAVRSVGSFNNDCDTVTLLVEWIVDMVSEKNGKALQERLEKLEGKTVKEFGEVLKTHQKIGSLDEKQVVEWFKQLERKVSPLEGTAAMLNEVESKLGINSKAVATAKKILNYPGRYGESLLTTLFEEAFYGSEEASKLRGSGPFFTLEGRLKNERLLVNMETLERLYERGFRMGISTGRGSWETWRTLGRLSELFEKEACIFVGDRVTAEPQNREKYEKPSPWSLLEAVKNLPSQGDVLYVGNSVEDYVMFTRAKDYVNRILFGGVYGQDMELAYFFIESGADAVIPSVNMLPKILDLLEES</sequence>
<evidence type="ECO:0000313" key="1">
    <source>
        <dbReference type="EMBL" id="HHK69083.1"/>
    </source>
</evidence>
<dbReference type="PANTHER" id="PTHR43434:SF1">
    <property type="entry name" value="PHOSPHOGLYCOLATE PHOSPHATASE"/>
    <property type="match status" value="1"/>
</dbReference>
<proteinExistence type="predicted"/>
<dbReference type="EMBL" id="DRWN01000068">
    <property type="protein sequence ID" value="HHK69083.1"/>
    <property type="molecule type" value="Genomic_DNA"/>
</dbReference>
<dbReference type="InterPro" id="IPR023214">
    <property type="entry name" value="HAD_sf"/>
</dbReference>
<protein>
    <submittedName>
        <fullName evidence="1">HAD family hydrolase</fullName>
    </submittedName>
</protein>
<reference evidence="1" key="1">
    <citation type="journal article" date="2020" name="mSystems">
        <title>Genome- and Community-Level Interaction Insights into Carbon Utilization and Element Cycling Functions of Hydrothermarchaeota in Hydrothermal Sediment.</title>
        <authorList>
            <person name="Zhou Z."/>
            <person name="Liu Y."/>
            <person name="Xu W."/>
            <person name="Pan J."/>
            <person name="Luo Z.H."/>
            <person name="Li M."/>
        </authorList>
    </citation>
    <scope>NUCLEOTIDE SEQUENCE [LARGE SCALE GENOMIC DNA]</scope>
    <source>
        <strain evidence="1">SpSt-1056</strain>
    </source>
</reference>
<dbReference type="InterPro" id="IPR050155">
    <property type="entry name" value="HAD-like_hydrolase_sf"/>
</dbReference>
<comment type="caution">
    <text evidence="1">The sequence shown here is derived from an EMBL/GenBank/DDBJ whole genome shotgun (WGS) entry which is preliminary data.</text>
</comment>
<dbReference type="CDD" id="cd01427">
    <property type="entry name" value="HAD_like"/>
    <property type="match status" value="1"/>
</dbReference>
<dbReference type="GO" id="GO:0006281">
    <property type="term" value="P:DNA repair"/>
    <property type="evidence" value="ECO:0007669"/>
    <property type="project" value="TreeGrafter"/>
</dbReference>
<name>A0A7C5LGQ6_CALS0</name>
<dbReference type="Gene3D" id="3.40.50.1000">
    <property type="entry name" value="HAD superfamily/HAD-like"/>
    <property type="match status" value="1"/>
</dbReference>
<dbReference type="AlphaFoldDB" id="A0A7C5LGQ6"/>
<dbReference type="SUPFAM" id="SSF56784">
    <property type="entry name" value="HAD-like"/>
    <property type="match status" value="2"/>
</dbReference>
<dbReference type="SFLD" id="SFLDG01129">
    <property type="entry name" value="C1.5:_HAD__Beta-PGM__Phosphata"/>
    <property type="match status" value="1"/>
</dbReference>
<accession>A0A7C5LGQ6</accession>
<dbReference type="GO" id="GO:0008967">
    <property type="term" value="F:phosphoglycolate phosphatase activity"/>
    <property type="evidence" value="ECO:0007669"/>
    <property type="project" value="TreeGrafter"/>
</dbReference>
<dbReference type="InterPro" id="IPR036412">
    <property type="entry name" value="HAD-like_sf"/>
</dbReference>
<gene>
    <name evidence="1" type="ORF">ENM11_08075</name>
</gene>
<keyword evidence="1" id="KW-0378">Hydrolase</keyword>